<dbReference type="Pfam" id="PF00389">
    <property type="entry name" value="2-Hacid_dh"/>
    <property type="match status" value="1"/>
</dbReference>
<dbReference type="InterPro" id="IPR036291">
    <property type="entry name" value="NAD(P)-bd_dom_sf"/>
</dbReference>
<dbReference type="RefSeq" id="WP_133529162.1">
    <property type="nucleotide sequence ID" value="NZ_SNXO01000043.1"/>
</dbReference>
<dbReference type="GO" id="GO:0008652">
    <property type="term" value="P:amino acid biosynthetic process"/>
    <property type="evidence" value="ECO:0007669"/>
    <property type="project" value="UniProtKB-KW"/>
</dbReference>
<name>A0A4R6PX35_9FIRM</name>
<dbReference type="InterPro" id="IPR029752">
    <property type="entry name" value="D-isomer_DH_CS1"/>
</dbReference>
<protein>
    <submittedName>
        <fullName evidence="8">Glycerate dehydrogenase/D-3-phosphoglycerate dehydrogenase</fullName>
    </submittedName>
</protein>
<dbReference type="InterPro" id="IPR006139">
    <property type="entry name" value="D-isomer_2_OHA_DH_cat_dom"/>
</dbReference>
<dbReference type="PANTHER" id="PTHR42789:SF1">
    <property type="entry name" value="D-ISOMER SPECIFIC 2-HYDROXYACID DEHYDROGENASE FAMILY PROTEIN (AFU_ORTHOLOGUE AFUA_6G10090)"/>
    <property type="match status" value="1"/>
</dbReference>
<evidence type="ECO:0000256" key="4">
    <source>
        <dbReference type="ARBA" id="ARBA00023027"/>
    </source>
</evidence>
<dbReference type="GO" id="GO:0051287">
    <property type="term" value="F:NAD binding"/>
    <property type="evidence" value="ECO:0007669"/>
    <property type="project" value="InterPro"/>
</dbReference>
<evidence type="ECO:0000256" key="3">
    <source>
        <dbReference type="ARBA" id="ARBA00023002"/>
    </source>
</evidence>
<dbReference type="Proteomes" id="UP000295500">
    <property type="component" value="Unassembled WGS sequence"/>
</dbReference>
<comment type="caution">
    <text evidence="8">The sequence shown here is derived from an EMBL/GenBank/DDBJ whole genome shotgun (WGS) entry which is preliminary data.</text>
</comment>
<proteinExistence type="inferred from homology"/>
<dbReference type="SUPFAM" id="SSF51735">
    <property type="entry name" value="NAD(P)-binding Rossmann-fold domains"/>
    <property type="match status" value="1"/>
</dbReference>
<keyword evidence="2" id="KW-0028">Amino-acid biosynthesis</keyword>
<dbReference type="Gene3D" id="3.40.50.720">
    <property type="entry name" value="NAD(P)-binding Rossmann-like Domain"/>
    <property type="match status" value="2"/>
</dbReference>
<dbReference type="PANTHER" id="PTHR42789">
    <property type="entry name" value="D-ISOMER SPECIFIC 2-HYDROXYACID DEHYDROGENASE FAMILY PROTEIN (AFU_ORTHOLOGUE AFUA_6G10090)"/>
    <property type="match status" value="1"/>
</dbReference>
<evidence type="ECO:0000256" key="2">
    <source>
        <dbReference type="ARBA" id="ARBA00022605"/>
    </source>
</evidence>
<organism evidence="8 9">
    <name type="scientific">Aminicella lysinilytica</name>
    <dbReference type="NCBI Taxonomy" id="433323"/>
    <lineage>
        <taxon>Bacteria</taxon>
        <taxon>Bacillati</taxon>
        <taxon>Bacillota</taxon>
        <taxon>Clostridia</taxon>
        <taxon>Peptostreptococcales</taxon>
        <taxon>Anaerovoracaceae</taxon>
        <taxon>Aminicella</taxon>
    </lineage>
</organism>
<feature type="domain" description="D-isomer specific 2-hydroxyacid dehydrogenase catalytic" evidence="6">
    <location>
        <begin position="14"/>
        <end position="306"/>
    </location>
</feature>
<evidence type="ECO:0000259" key="6">
    <source>
        <dbReference type="Pfam" id="PF00389"/>
    </source>
</evidence>
<evidence type="ECO:0000256" key="5">
    <source>
        <dbReference type="RuleBase" id="RU003719"/>
    </source>
</evidence>
<gene>
    <name evidence="8" type="ORF">EV211_1437</name>
</gene>
<evidence type="ECO:0000313" key="8">
    <source>
        <dbReference type="EMBL" id="TDP49843.1"/>
    </source>
</evidence>
<accession>A0A4R6PX35</accession>
<dbReference type="Pfam" id="PF02826">
    <property type="entry name" value="2-Hacid_dh_C"/>
    <property type="match status" value="1"/>
</dbReference>
<dbReference type="OrthoDB" id="9805416at2"/>
<reference evidence="8 9" key="1">
    <citation type="submission" date="2019-03" db="EMBL/GenBank/DDBJ databases">
        <title>Genomic Encyclopedia of Type Strains, Phase IV (KMG-IV): sequencing the most valuable type-strain genomes for metagenomic binning, comparative biology and taxonomic classification.</title>
        <authorList>
            <person name="Goeker M."/>
        </authorList>
    </citation>
    <scope>NUCLEOTIDE SEQUENCE [LARGE SCALE GENOMIC DNA]</scope>
    <source>
        <strain evidence="8 9">DSM 28287</strain>
    </source>
</reference>
<keyword evidence="4" id="KW-0520">NAD</keyword>
<comment type="similarity">
    <text evidence="1 5">Belongs to the D-isomer specific 2-hydroxyacid dehydrogenase family.</text>
</comment>
<keyword evidence="3 5" id="KW-0560">Oxidoreductase</keyword>
<dbReference type="PROSITE" id="PS00065">
    <property type="entry name" value="D_2_HYDROXYACID_DH_1"/>
    <property type="match status" value="1"/>
</dbReference>
<dbReference type="InterPro" id="IPR050857">
    <property type="entry name" value="D-2-hydroxyacid_DH"/>
</dbReference>
<feature type="domain" description="D-isomer specific 2-hydroxyacid dehydrogenase NAD-binding" evidence="7">
    <location>
        <begin position="110"/>
        <end position="285"/>
    </location>
</feature>
<keyword evidence="9" id="KW-1185">Reference proteome</keyword>
<evidence type="ECO:0000256" key="1">
    <source>
        <dbReference type="ARBA" id="ARBA00005854"/>
    </source>
</evidence>
<sequence>MKICIIDSKSFISRPELLEPLYSIGDVDLYDGIPKDKFEVVDRGKDADIIAFGMMQFSHEMIDRLEKLKILQFIGTGVNNFVDMDYAKSKGIKVLGIEGYGSNAVAEFALSMALALNRKIPIANRRVKNKEWSIEGLQGGEIAGSTVGVIGTGNIGQLVAEKYSALGARVIACDIFENELLKSEGVPYVTMDEIFRKSDIVTLHMKVTDENKYGIGKNMFDVMKPGSLFVNVARAELVDPNDLFQALVNDKLGGAAVDVYYDEPPAASDYRLASLSNVIATPHIGYDTKEAIDNSIKLTVQSIVEAVG</sequence>
<evidence type="ECO:0000259" key="7">
    <source>
        <dbReference type="Pfam" id="PF02826"/>
    </source>
</evidence>
<dbReference type="InterPro" id="IPR006140">
    <property type="entry name" value="D-isomer_DH_NAD-bd"/>
</dbReference>
<dbReference type="AlphaFoldDB" id="A0A4R6PX35"/>
<dbReference type="EMBL" id="SNXO01000043">
    <property type="protein sequence ID" value="TDP49843.1"/>
    <property type="molecule type" value="Genomic_DNA"/>
</dbReference>
<dbReference type="GO" id="GO:0016616">
    <property type="term" value="F:oxidoreductase activity, acting on the CH-OH group of donors, NAD or NADP as acceptor"/>
    <property type="evidence" value="ECO:0007669"/>
    <property type="project" value="InterPro"/>
</dbReference>
<evidence type="ECO:0000313" key="9">
    <source>
        <dbReference type="Proteomes" id="UP000295500"/>
    </source>
</evidence>
<dbReference type="SUPFAM" id="SSF52283">
    <property type="entry name" value="Formate/glycerate dehydrogenase catalytic domain-like"/>
    <property type="match status" value="1"/>
</dbReference>